<evidence type="ECO:0000256" key="1">
    <source>
        <dbReference type="PROSITE-ProRule" id="PRU00339"/>
    </source>
</evidence>
<evidence type="ECO:0000259" key="2">
    <source>
        <dbReference type="Pfam" id="PF13529"/>
    </source>
</evidence>
<dbReference type="AlphaFoldDB" id="A0A0G0Q077"/>
<evidence type="ECO:0000313" key="3">
    <source>
        <dbReference type="EMBL" id="KKR30776.1"/>
    </source>
</evidence>
<comment type="caution">
    <text evidence="3">The sequence shown here is derived from an EMBL/GenBank/DDBJ whole genome shotgun (WGS) entry which is preliminary data.</text>
</comment>
<feature type="repeat" description="TPR" evidence="1">
    <location>
        <begin position="325"/>
        <end position="358"/>
    </location>
</feature>
<dbReference type="Pfam" id="PF13529">
    <property type="entry name" value="Peptidase_C39_2"/>
    <property type="match status" value="1"/>
</dbReference>
<dbReference type="InterPro" id="IPR019734">
    <property type="entry name" value="TPR_rpt"/>
</dbReference>
<dbReference type="InterPro" id="IPR011990">
    <property type="entry name" value="TPR-like_helical_dom_sf"/>
</dbReference>
<dbReference type="Proteomes" id="UP000034793">
    <property type="component" value="Unassembled WGS sequence"/>
</dbReference>
<feature type="repeat" description="TPR" evidence="1">
    <location>
        <begin position="255"/>
        <end position="288"/>
    </location>
</feature>
<evidence type="ECO:0000313" key="4">
    <source>
        <dbReference type="Proteomes" id="UP000034793"/>
    </source>
</evidence>
<name>A0A0G0Q077_9BACT</name>
<dbReference type="SMART" id="SM00028">
    <property type="entry name" value="TPR"/>
    <property type="match status" value="2"/>
</dbReference>
<keyword evidence="1" id="KW-0802">TPR repeat</keyword>
<feature type="domain" description="Peptidase C39-like" evidence="2">
    <location>
        <begin position="71"/>
        <end position="185"/>
    </location>
</feature>
<dbReference type="Gene3D" id="3.90.70.10">
    <property type="entry name" value="Cysteine proteinases"/>
    <property type="match status" value="1"/>
</dbReference>
<dbReference type="PROSITE" id="PS50005">
    <property type="entry name" value="TPR"/>
    <property type="match status" value="2"/>
</dbReference>
<dbReference type="InterPro" id="IPR039564">
    <property type="entry name" value="Peptidase_C39-like"/>
</dbReference>
<gene>
    <name evidence="3" type="ORF">UT61_C0002G0020</name>
</gene>
<protein>
    <submittedName>
        <fullName evidence="3">Tetratricopeptide TPR_1 repeat-containing protein</fullName>
    </submittedName>
</protein>
<dbReference type="EMBL" id="LBXL01000002">
    <property type="protein sequence ID" value="KKR30776.1"/>
    <property type="molecule type" value="Genomic_DNA"/>
</dbReference>
<dbReference type="SUPFAM" id="SSF48452">
    <property type="entry name" value="TPR-like"/>
    <property type="match status" value="1"/>
</dbReference>
<dbReference type="Pfam" id="PF13181">
    <property type="entry name" value="TPR_8"/>
    <property type="match status" value="1"/>
</dbReference>
<sequence length="368" mass="42509">MRRIVIAALLIFLGVGGIAAYFKYKLKPPLETKFVQNVDIEQSIKQENTTKNIQIKTPGDYALVDNPKHTYQTFNNCGPATLSMILSWYGKDVSQKELGDQMRPFQIPSGDNDDKTIFTYEFVNWAEKYGVEAISRVNGDIDLLKNFTANGIPVVVKTWLHVGDDIGHFRIVRGFDESKGVIIQDDSYEGPNRKFSYYDFLSIWQPFNYAFIIVYDDTKKELVEAIIGKDLDEKIAWENALERAKKESELADENVYAWFNMATSYYHLGDYQNSVTAFENVESRLPKRMLWYQIEPIQAYKELGNYDRVFQITDKILNNGNRAYSELYQIRGEIYLAQGNKDPAKREFELAVQYNKNFTPAQESLKAL</sequence>
<dbReference type="Pfam" id="PF13174">
    <property type="entry name" value="TPR_6"/>
    <property type="match status" value="1"/>
</dbReference>
<proteinExistence type="predicted"/>
<accession>A0A0G0Q077</accession>
<organism evidence="3 4">
    <name type="scientific">Candidatus Woesebacteria bacterium GW2011_GWA1_39_8</name>
    <dbReference type="NCBI Taxonomy" id="1618552"/>
    <lineage>
        <taxon>Bacteria</taxon>
        <taxon>Candidatus Woeseibacteriota</taxon>
    </lineage>
</organism>
<dbReference type="Gene3D" id="1.25.40.10">
    <property type="entry name" value="Tetratricopeptide repeat domain"/>
    <property type="match status" value="2"/>
</dbReference>
<reference evidence="3 4" key="1">
    <citation type="journal article" date="2015" name="Nature">
        <title>rRNA introns, odd ribosomes, and small enigmatic genomes across a large radiation of phyla.</title>
        <authorList>
            <person name="Brown C.T."/>
            <person name="Hug L.A."/>
            <person name="Thomas B.C."/>
            <person name="Sharon I."/>
            <person name="Castelle C.J."/>
            <person name="Singh A."/>
            <person name="Wilkins M.J."/>
            <person name="Williams K.H."/>
            <person name="Banfield J.F."/>
        </authorList>
    </citation>
    <scope>NUCLEOTIDE SEQUENCE [LARGE SCALE GENOMIC DNA]</scope>
</reference>